<evidence type="ECO:0000313" key="3">
    <source>
        <dbReference type="Proteomes" id="UP000077856"/>
    </source>
</evidence>
<reference evidence="2 3" key="1">
    <citation type="submission" date="2016-04" db="EMBL/GenBank/DDBJ databases">
        <title>Complete genome sequence of Bacillus oceanisediminis strain 2691.</title>
        <authorList>
            <person name="Jeong H."/>
            <person name="Kim H.J."/>
            <person name="Lee D.-W."/>
        </authorList>
    </citation>
    <scope>NUCLEOTIDE SEQUENCE [LARGE SCALE GENOMIC DNA]</scope>
    <source>
        <strain evidence="2 3">2691</strain>
    </source>
</reference>
<evidence type="ECO:0000313" key="2">
    <source>
        <dbReference type="EMBL" id="AND39253.1"/>
    </source>
</evidence>
<evidence type="ECO:0008006" key="4">
    <source>
        <dbReference type="Google" id="ProtNLM"/>
    </source>
</evidence>
<evidence type="ECO:0000256" key="1">
    <source>
        <dbReference type="ARBA" id="ARBA00005721"/>
    </source>
</evidence>
<dbReference type="KEGG" id="bon:A361_08995"/>
<dbReference type="RefSeq" id="WP_019381692.1">
    <property type="nucleotide sequence ID" value="NZ_CP015506.1"/>
</dbReference>
<dbReference type="InterPro" id="IPR005531">
    <property type="entry name" value="Asp23"/>
</dbReference>
<dbReference type="eggNOG" id="ENOG5030M3T">
    <property type="taxonomic scope" value="Bacteria"/>
</dbReference>
<dbReference type="EMBL" id="CP015506">
    <property type="protein sequence ID" value="AND39253.1"/>
    <property type="molecule type" value="Genomic_DNA"/>
</dbReference>
<proteinExistence type="inferred from homology"/>
<dbReference type="Pfam" id="PF03780">
    <property type="entry name" value="Asp23"/>
    <property type="match status" value="1"/>
</dbReference>
<accession>A0A160MA00</accession>
<sequence>MHNDHLDFETIQAASDIISAIVESTLQERESVIPLNHERFTFFKKIKDPISISFKNTEVYLKIKLNFIKGKNILEETLQIQEEIKDEIVHLTGLEVKRVDLSIQKIIPAGNSLPER</sequence>
<comment type="similarity">
    <text evidence="1">Belongs to the asp23 family.</text>
</comment>
<dbReference type="Proteomes" id="UP000077856">
    <property type="component" value="Chromosome"/>
</dbReference>
<organism evidence="2 3">
    <name type="scientific">Cytobacillus oceanisediminis 2691</name>
    <dbReference type="NCBI Taxonomy" id="1196031"/>
    <lineage>
        <taxon>Bacteria</taxon>
        <taxon>Bacillati</taxon>
        <taxon>Bacillota</taxon>
        <taxon>Bacilli</taxon>
        <taxon>Bacillales</taxon>
        <taxon>Bacillaceae</taxon>
        <taxon>Cytobacillus</taxon>
    </lineage>
</organism>
<gene>
    <name evidence="2" type="ORF">A361_08995</name>
</gene>
<dbReference type="AlphaFoldDB" id="A0A160MA00"/>
<protein>
    <recommendedName>
        <fullName evidence="4">Asp23/Gls24 family envelope stress response protein</fullName>
    </recommendedName>
</protein>
<name>A0A160MA00_9BACI</name>